<proteinExistence type="predicted"/>
<name>A0ABW9IZF9_STRGJ</name>
<keyword evidence="2" id="KW-1185">Reference proteome</keyword>
<dbReference type="Gene3D" id="3.20.20.80">
    <property type="entry name" value="Glycosidases"/>
    <property type="match status" value="1"/>
</dbReference>
<gene>
    <name evidence="1" type="ORF">ACKI1S_48215</name>
</gene>
<dbReference type="InterPro" id="IPR017853">
    <property type="entry name" value="GH"/>
</dbReference>
<dbReference type="EMBL" id="JBJVNE010000367">
    <property type="protein sequence ID" value="MFM9653783.1"/>
    <property type="molecule type" value="Genomic_DNA"/>
</dbReference>
<feature type="non-terminal residue" evidence="1">
    <location>
        <position position="89"/>
    </location>
</feature>
<dbReference type="SUPFAM" id="SSF51445">
    <property type="entry name" value="(Trans)glycosidases"/>
    <property type="match status" value="1"/>
</dbReference>
<reference evidence="1 2" key="1">
    <citation type="submission" date="2024-12" db="EMBL/GenBank/DDBJ databases">
        <title>Forecasting of Potato common scab and diversities of Pathogenic streptomyces spp. in china.</title>
        <authorList>
            <person name="Handique U."/>
            <person name="Wu J."/>
        </authorList>
    </citation>
    <scope>NUCLEOTIDE SEQUENCE [LARGE SCALE GENOMIC DNA]</scope>
    <source>
        <strain evidence="1 2">ZRIMU1585</strain>
    </source>
</reference>
<protein>
    <submittedName>
        <fullName evidence="1">Uncharacterized protein</fullName>
    </submittedName>
</protein>
<comment type="caution">
    <text evidence="1">The sequence shown here is derived from an EMBL/GenBank/DDBJ whole genome shotgun (WGS) entry which is preliminary data.</text>
</comment>
<sequence length="89" mass="10089">CIYFLVLLLLAVQSPAQKFISVKGKEIIGLDGKPFLIKGINLGNWLVPEGYMFKFKEATSPRLINDVFSELFGPAETAKFWKQYLATYI</sequence>
<evidence type="ECO:0000313" key="2">
    <source>
        <dbReference type="Proteomes" id="UP001631993"/>
    </source>
</evidence>
<feature type="non-terminal residue" evidence="1">
    <location>
        <position position="1"/>
    </location>
</feature>
<dbReference type="Proteomes" id="UP001631993">
    <property type="component" value="Unassembled WGS sequence"/>
</dbReference>
<evidence type="ECO:0000313" key="1">
    <source>
        <dbReference type="EMBL" id="MFM9653783.1"/>
    </source>
</evidence>
<dbReference type="RefSeq" id="WP_409098016.1">
    <property type="nucleotide sequence ID" value="NZ_JBJVNE010000367.1"/>
</dbReference>
<organism evidence="1 2">
    <name type="scientific">Streptomyces galilaeus</name>
    <dbReference type="NCBI Taxonomy" id="33899"/>
    <lineage>
        <taxon>Bacteria</taxon>
        <taxon>Bacillati</taxon>
        <taxon>Actinomycetota</taxon>
        <taxon>Actinomycetes</taxon>
        <taxon>Kitasatosporales</taxon>
        <taxon>Streptomycetaceae</taxon>
        <taxon>Streptomyces</taxon>
    </lineage>
</organism>
<accession>A0ABW9IZF9</accession>